<keyword evidence="4 9" id="KW-0349">Heme</keyword>
<dbReference type="InterPro" id="IPR001128">
    <property type="entry name" value="Cyt_P450"/>
</dbReference>
<reference evidence="11 12" key="1">
    <citation type="journal article" date="2019" name="Nat. Ecol. Evol.">
        <title>Megaphylogeny resolves global patterns of mushroom evolution.</title>
        <authorList>
            <person name="Varga T."/>
            <person name="Krizsan K."/>
            <person name="Foldi C."/>
            <person name="Dima B."/>
            <person name="Sanchez-Garcia M."/>
            <person name="Sanchez-Ramirez S."/>
            <person name="Szollosi G.J."/>
            <person name="Szarkandi J.G."/>
            <person name="Papp V."/>
            <person name="Albert L."/>
            <person name="Andreopoulos W."/>
            <person name="Angelini C."/>
            <person name="Antonin V."/>
            <person name="Barry K.W."/>
            <person name="Bougher N.L."/>
            <person name="Buchanan P."/>
            <person name="Buyck B."/>
            <person name="Bense V."/>
            <person name="Catcheside P."/>
            <person name="Chovatia M."/>
            <person name="Cooper J."/>
            <person name="Damon W."/>
            <person name="Desjardin D."/>
            <person name="Finy P."/>
            <person name="Geml J."/>
            <person name="Haridas S."/>
            <person name="Hughes K."/>
            <person name="Justo A."/>
            <person name="Karasinski D."/>
            <person name="Kautmanova I."/>
            <person name="Kiss B."/>
            <person name="Kocsube S."/>
            <person name="Kotiranta H."/>
            <person name="LaButti K.M."/>
            <person name="Lechner B.E."/>
            <person name="Liimatainen K."/>
            <person name="Lipzen A."/>
            <person name="Lukacs Z."/>
            <person name="Mihaltcheva S."/>
            <person name="Morgado L.N."/>
            <person name="Niskanen T."/>
            <person name="Noordeloos M.E."/>
            <person name="Ohm R.A."/>
            <person name="Ortiz-Santana B."/>
            <person name="Ovrebo C."/>
            <person name="Racz N."/>
            <person name="Riley R."/>
            <person name="Savchenko A."/>
            <person name="Shiryaev A."/>
            <person name="Soop K."/>
            <person name="Spirin V."/>
            <person name="Szebenyi C."/>
            <person name="Tomsovsky M."/>
            <person name="Tulloss R.E."/>
            <person name="Uehling J."/>
            <person name="Grigoriev I.V."/>
            <person name="Vagvolgyi C."/>
            <person name="Papp T."/>
            <person name="Martin F.M."/>
            <person name="Miettinen O."/>
            <person name="Hibbett D.S."/>
            <person name="Nagy L.G."/>
        </authorList>
    </citation>
    <scope>NUCLEOTIDE SEQUENCE [LARGE SCALE GENOMIC DNA]</scope>
    <source>
        <strain evidence="11 12">OMC1185</strain>
    </source>
</reference>
<keyword evidence="7 9" id="KW-0408">Iron</keyword>
<dbReference type="GO" id="GO:0005506">
    <property type="term" value="F:iron ion binding"/>
    <property type="evidence" value="ECO:0007669"/>
    <property type="project" value="InterPro"/>
</dbReference>
<dbReference type="InterPro" id="IPR036396">
    <property type="entry name" value="Cyt_P450_sf"/>
</dbReference>
<evidence type="ECO:0000256" key="4">
    <source>
        <dbReference type="ARBA" id="ARBA00022617"/>
    </source>
</evidence>
<dbReference type="PANTHER" id="PTHR46300:SF7">
    <property type="entry name" value="P450, PUTATIVE (EUROFUNG)-RELATED"/>
    <property type="match status" value="1"/>
</dbReference>
<feature type="binding site" description="axial binding residue" evidence="9">
    <location>
        <position position="421"/>
    </location>
    <ligand>
        <name>heme</name>
        <dbReference type="ChEBI" id="CHEBI:30413"/>
    </ligand>
    <ligandPart>
        <name>Fe</name>
        <dbReference type="ChEBI" id="CHEBI:18248"/>
    </ligandPart>
</feature>
<comment type="similarity">
    <text evidence="3 10">Belongs to the cytochrome P450 family.</text>
</comment>
<keyword evidence="5 9" id="KW-0479">Metal-binding</keyword>
<keyword evidence="8 10" id="KW-0503">Monooxygenase</keyword>
<dbReference type="GO" id="GO:0016705">
    <property type="term" value="F:oxidoreductase activity, acting on paired donors, with incorporation or reduction of molecular oxygen"/>
    <property type="evidence" value="ECO:0007669"/>
    <property type="project" value="InterPro"/>
</dbReference>
<dbReference type="PRINTS" id="PR00463">
    <property type="entry name" value="EP450I"/>
</dbReference>
<dbReference type="InterPro" id="IPR017972">
    <property type="entry name" value="Cyt_P450_CS"/>
</dbReference>
<comment type="pathway">
    <text evidence="2">Secondary metabolite biosynthesis.</text>
</comment>
<evidence type="ECO:0000256" key="3">
    <source>
        <dbReference type="ARBA" id="ARBA00010617"/>
    </source>
</evidence>
<protein>
    <submittedName>
        <fullName evidence="11">Cytochrome P450</fullName>
    </submittedName>
</protein>
<evidence type="ECO:0000256" key="10">
    <source>
        <dbReference type="RuleBase" id="RU000461"/>
    </source>
</evidence>
<dbReference type="OrthoDB" id="2789670at2759"/>
<dbReference type="Proteomes" id="UP000305948">
    <property type="component" value="Unassembled WGS sequence"/>
</dbReference>
<evidence type="ECO:0000256" key="1">
    <source>
        <dbReference type="ARBA" id="ARBA00001971"/>
    </source>
</evidence>
<name>A0A5C3MWI0_9AGAM</name>
<dbReference type="PRINTS" id="PR00385">
    <property type="entry name" value="P450"/>
</dbReference>
<dbReference type="InterPro" id="IPR002401">
    <property type="entry name" value="Cyt_P450_E_grp-I"/>
</dbReference>
<dbReference type="Pfam" id="PF00067">
    <property type="entry name" value="p450"/>
    <property type="match status" value="1"/>
</dbReference>
<dbReference type="GO" id="GO:0020037">
    <property type="term" value="F:heme binding"/>
    <property type="evidence" value="ECO:0007669"/>
    <property type="project" value="InterPro"/>
</dbReference>
<evidence type="ECO:0000256" key="2">
    <source>
        <dbReference type="ARBA" id="ARBA00005179"/>
    </source>
</evidence>
<evidence type="ECO:0000256" key="5">
    <source>
        <dbReference type="ARBA" id="ARBA00022723"/>
    </source>
</evidence>
<comment type="cofactor">
    <cofactor evidence="1 9">
        <name>heme</name>
        <dbReference type="ChEBI" id="CHEBI:30413"/>
    </cofactor>
</comment>
<dbReference type="Gene3D" id="1.10.630.10">
    <property type="entry name" value="Cytochrome P450"/>
    <property type="match status" value="1"/>
</dbReference>
<evidence type="ECO:0000256" key="6">
    <source>
        <dbReference type="ARBA" id="ARBA00023002"/>
    </source>
</evidence>
<proteinExistence type="inferred from homology"/>
<evidence type="ECO:0000256" key="9">
    <source>
        <dbReference type="PIRSR" id="PIRSR602401-1"/>
    </source>
</evidence>
<evidence type="ECO:0000313" key="12">
    <source>
        <dbReference type="Proteomes" id="UP000305948"/>
    </source>
</evidence>
<accession>A0A5C3MWI0</accession>
<evidence type="ECO:0000256" key="7">
    <source>
        <dbReference type="ARBA" id="ARBA00023004"/>
    </source>
</evidence>
<sequence length="491" mass="55432">MAVVYLIASLIWRRSRPPLPPGPRRLPIIGNVMSIPTRHPWRVYAAWSQRWGDLISLQLLNQTMVIVNSPKIALDMLEKKSAIYSDRPTLTMADEMVGWKHGLSSTSLSDRFRSYRRLIHDVIGTREGMEQHLPVEEQETRKFLQLISANPDKLLDHIRRTAGAIVLRITYGYEVKHDDQIVRIVDEAMSQFSELVTPGAYLVDTLPILRYIPDWFPGAGFKRTAHAYAITLRNMVDVPFRFTRDQISQGGARPSFVGYQLSTEEDADEDIVKWAAATLYAGGADTTVSAIHSFFLAMTLYPNVQRKAQAEIDAVVGQGRLPSFSDRDQLPYVEALVSEVLRWNPVAPLGVPHRLQEDDVHEGYLIPRDSLVIPNIWKFLHDPEMYADPEQFNPDRFLPQNGEGAEPDPRSYCFGFGRRICPGMRVADASLFISCAMALAVFDISRAHDKFGNIIEPVIDYSSNIISHPNPFACSIKPRSENANAMINAIF</sequence>
<dbReference type="STRING" id="5364.A0A5C3MWI0"/>
<dbReference type="InterPro" id="IPR050364">
    <property type="entry name" value="Cytochrome_P450_fung"/>
</dbReference>
<dbReference type="PANTHER" id="PTHR46300">
    <property type="entry name" value="P450, PUTATIVE (EUROFUNG)-RELATED-RELATED"/>
    <property type="match status" value="1"/>
</dbReference>
<dbReference type="AlphaFoldDB" id="A0A5C3MWI0"/>
<evidence type="ECO:0000256" key="8">
    <source>
        <dbReference type="ARBA" id="ARBA00023033"/>
    </source>
</evidence>
<keyword evidence="6 10" id="KW-0560">Oxidoreductase</keyword>
<gene>
    <name evidence="11" type="ORF">OE88DRAFT_1632817</name>
</gene>
<dbReference type="PROSITE" id="PS00086">
    <property type="entry name" value="CYTOCHROME_P450"/>
    <property type="match status" value="1"/>
</dbReference>
<dbReference type="GO" id="GO:0004497">
    <property type="term" value="F:monooxygenase activity"/>
    <property type="evidence" value="ECO:0007669"/>
    <property type="project" value="UniProtKB-KW"/>
</dbReference>
<organism evidence="11 12">
    <name type="scientific">Heliocybe sulcata</name>
    <dbReference type="NCBI Taxonomy" id="5364"/>
    <lineage>
        <taxon>Eukaryota</taxon>
        <taxon>Fungi</taxon>
        <taxon>Dikarya</taxon>
        <taxon>Basidiomycota</taxon>
        <taxon>Agaricomycotina</taxon>
        <taxon>Agaricomycetes</taxon>
        <taxon>Gloeophyllales</taxon>
        <taxon>Gloeophyllaceae</taxon>
        <taxon>Heliocybe</taxon>
    </lineage>
</organism>
<dbReference type="SUPFAM" id="SSF48264">
    <property type="entry name" value="Cytochrome P450"/>
    <property type="match status" value="1"/>
</dbReference>
<dbReference type="CDD" id="cd11065">
    <property type="entry name" value="CYP64-like"/>
    <property type="match status" value="1"/>
</dbReference>
<keyword evidence="12" id="KW-1185">Reference proteome</keyword>
<dbReference type="EMBL" id="ML213515">
    <property type="protein sequence ID" value="TFK49674.1"/>
    <property type="molecule type" value="Genomic_DNA"/>
</dbReference>
<evidence type="ECO:0000313" key="11">
    <source>
        <dbReference type="EMBL" id="TFK49674.1"/>
    </source>
</evidence>